<dbReference type="Gene3D" id="3.30.70.2660">
    <property type="match status" value="1"/>
</dbReference>
<accession>A0A8U0A8P5</accession>
<dbReference type="EMBL" id="CP096021">
    <property type="protein sequence ID" value="UPM44858.1"/>
    <property type="molecule type" value="Genomic_DNA"/>
</dbReference>
<keyword evidence="1" id="KW-0051">Antiviral defense</keyword>
<evidence type="ECO:0000256" key="1">
    <source>
        <dbReference type="ARBA" id="ARBA00023118"/>
    </source>
</evidence>
<keyword evidence="2" id="KW-0614">Plasmid</keyword>
<dbReference type="InterPro" id="IPR013422">
    <property type="entry name" value="CRISPR-assoc_prot_Cas5_N"/>
</dbReference>
<dbReference type="InterPro" id="IPR021124">
    <property type="entry name" value="CRISPR-assoc_prot_Cas5"/>
</dbReference>
<evidence type="ECO:0000313" key="2">
    <source>
        <dbReference type="EMBL" id="UPM44858.1"/>
    </source>
</evidence>
<sequence length="262" mass="29023">MTHTSLNPVGRQCLSFTVSGQWAHFRRIDTTTDKQTYSVIPRTTVAGLIGAILGKPRDSYYHLFAPDTSAIAIEPLEPVRTMQIPMLTLPTEKGDIKQAEHVSGKVVIDPAVIEEERKRRTFEYLLDPAYRVDVILEDTETYENLKTALETGTTVYTPALGKTECLATVECGSPDSETATAEFDVHQVTDVERIDSIVPESKLTPRPNTSYAMERTPAYMEQDGAHRRTTGFLSYGYSPAAEPLPVQNVSATTVDGRTVCFM</sequence>
<dbReference type="Proteomes" id="UP000831768">
    <property type="component" value="Plasmid unnamed2"/>
</dbReference>
<name>A0A8U0A8P5_9EURY</name>
<dbReference type="GO" id="GO:0043571">
    <property type="term" value="P:maintenance of CRISPR repeat elements"/>
    <property type="evidence" value="ECO:0007669"/>
    <property type="project" value="InterPro"/>
</dbReference>
<dbReference type="NCBIfam" id="TIGR02593">
    <property type="entry name" value="CRISPR_cas5"/>
    <property type="match status" value="1"/>
</dbReference>
<organism evidence="2 3">
    <name type="scientific">Halocatena salina</name>
    <dbReference type="NCBI Taxonomy" id="2934340"/>
    <lineage>
        <taxon>Archaea</taxon>
        <taxon>Methanobacteriati</taxon>
        <taxon>Methanobacteriota</taxon>
        <taxon>Stenosarchaea group</taxon>
        <taxon>Halobacteria</taxon>
        <taxon>Halobacteriales</taxon>
        <taxon>Natronomonadaceae</taxon>
        <taxon>Halocatena</taxon>
    </lineage>
</organism>
<dbReference type="GeneID" id="71929550"/>
<geneLocation type="plasmid" evidence="2 3">
    <name>unnamed2</name>
</geneLocation>
<keyword evidence="3" id="KW-1185">Reference proteome</keyword>
<proteinExistence type="predicted"/>
<protein>
    <submittedName>
        <fullName evidence="2">Type I-B CRISPR-associated protein Cas5b</fullName>
    </submittedName>
</protein>
<dbReference type="InterPro" id="IPR013421">
    <property type="entry name" value="CRISPR-assoc_prot_Cas5_HALMA"/>
</dbReference>
<dbReference type="Pfam" id="PF09704">
    <property type="entry name" value="Cas_Cas5d"/>
    <property type="match status" value="1"/>
</dbReference>
<dbReference type="KEGG" id="haad:MW046_15845"/>
<evidence type="ECO:0000313" key="3">
    <source>
        <dbReference type="Proteomes" id="UP000831768"/>
    </source>
</evidence>
<dbReference type="NCBIfam" id="TIGR02592">
    <property type="entry name" value="cas_Cas5h"/>
    <property type="match status" value="1"/>
</dbReference>
<reference evidence="2" key="1">
    <citation type="submission" date="2022-04" db="EMBL/GenBank/DDBJ databases">
        <title>Halocatena sp. nov., isolated from a salt lake.</title>
        <authorList>
            <person name="Cui H.-L."/>
        </authorList>
    </citation>
    <scope>NUCLEOTIDE SEQUENCE</scope>
    <source>
        <strain evidence="2">AD-1</strain>
        <plasmid evidence="2">unnamed2</plasmid>
    </source>
</reference>
<dbReference type="RefSeq" id="WP_247995512.1">
    <property type="nucleotide sequence ID" value="NZ_CP096021.1"/>
</dbReference>
<dbReference type="AlphaFoldDB" id="A0A8U0A8P5"/>
<gene>
    <name evidence="2" type="primary">cas5b</name>
    <name evidence="2" type="ORF">MW046_15845</name>
</gene>
<dbReference type="GO" id="GO:0051607">
    <property type="term" value="P:defense response to virus"/>
    <property type="evidence" value="ECO:0007669"/>
    <property type="project" value="UniProtKB-KW"/>
</dbReference>